<dbReference type="EMBL" id="MK500498">
    <property type="protein sequence ID" value="QBK90712.1"/>
    <property type="molecule type" value="Genomic_DNA"/>
</dbReference>
<evidence type="ECO:0000313" key="1">
    <source>
        <dbReference type="EMBL" id="QBK90712.1"/>
    </source>
</evidence>
<accession>A0A481Z5K3</accession>
<reference evidence="1" key="1">
    <citation type="journal article" date="2019" name="MBio">
        <title>Virus Genomes from Deep Sea Sediments Expand the Ocean Megavirome and Support Independent Origins of Viral Gigantism.</title>
        <authorList>
            <person name="Backstrom D."/>
            <person name="Yutin N."/>
            <person name="Jorgensen S.L."/>
            <person name="Dharamshi J."/>
            <person name="Homa F."/>
            <person name="Zaremba-Niedwiedzka K."/>
            <person name="Spang A."/>
            <person name="Wolf Y.I."/>
            <person name="Koonin E.V."/>
            <person name="Ettema T.J."/>
        </authorList>
    </citation>
    <scope>NUCLEOTIDE SEQUENCE</scope>
</reference>
<proteinExistence type="predicted"/>
<protein>
    <submittedName>
        <fullName evidence="1">Uncharacterized protein</fullName>
    </submittedName>
</protein>
<gene>
    <name evidence="1" type="ORF">LCPAC201_00130</name>
</gene>
<sequence>MNFLVIRKDNQSKMYLSPRSTPRRLIPVRIGAIKGSLVEPSEMIKSNLSTRPIPLRSKTKRPSPLKKAMTKLNQTVIGIKKGPLKGFKIPGTLPIDRKQSVSALTLADMRLLLQNINPEIVLSLIIGLEAGLTPGKNRINPDHLLLQSISMARKQEDLLPVGLALRYQANPNLYTNLQGVGSLHILGYAYQQLTQLADTPVLNSIVTMLYVSGANPAFPAISDNGGGIKYQEGQELASKPSIQEWLKTEGYPSILPSLNRQLTNASFSLLIEVGILLDRIDLIAKGEDRRHSSKSANLKKEISSEISSETWPDISFESIIKYHSNQVLGNLKNGKHGDDFYLSWETSQHFSLYETGNLLMLQISLDNLNFVAFKFFVEEGYFPDYLTINQILLKYQEFKKNRNGIALTAISDMLDESIRMGIRIDPYQYHFLLQIDPTATKRILREYQEPYWQKICRIEMKLPPINDDSTFENDLPINSDELTEMAFNLGLPIDSNRKSLCRELTQIFTDDPKKLEQAAIKRQVNRIAADVSIPEEYLKGVDQKGLLCRNRALDKLKGKNPYAYNDVDLAFYRSRDGAVWCYTSDEFPDLLADQINPITREKLPTKLLTEMKHKQNQSDAVGISPRDPAHPPLTYQEGLRKLHQVDTVNNRENHKIEKAFFKIADIYGLDKENIHKLTRDQAEFLLNELLEISSENGTKRRLEFAQLDPSYARMTFIRVGYKILSRNPKIIPDFFQSIKMISSSNTS</sequence>
<name>A0A481Z5K3_9VIRU</name>
<organism evidence="1">
    <name type="scientific">Pithovirus LCPAC201</name>
    <dbReference type="NCBI Taxonomy" id="2506591"/>
    <lineage>
        <taxon>Viruses</taxon>
        <taxon>Pithoviruses</taxon>
    </lineage>
</organism>